<proteinExistence type="predicted"/>
<gene>
    <name evidence="2" type="ORF">L207DRAFT_499497</name>
</gene>
<dbReference type="AlphaFoldDB" id="A0A2J6R1Z5"/>
<keyword evidence="3" id="KW-1185">Reference proteome</keyword>
<dbReference type="PANTHER" id="PTHR33112:SF8">
    <property type="entry name" value="HETEROKARYON INCOMPATIBILITY DOMAIN-CONTAINING PROTEIN"/>
    <property type="match status" value="1"/>
</dbReference>
<feature type="domain" description="Heterokaryon incompatibility" evidence="1">
    <location>
        <begin position="288"/>
        <end position="439"/>
    </location>
</feature>
<dbReference type="Pfam" id="PF06985">
    <property type="entry name" value="HET"/>
    <property type="match status" value="1"/>
</dbReference>
<dbReference type="OrthoDB" id="2958217at2759"/>
<dbReference type="STRING" id="1149755.A0A2J6R1Z5"/>
<dbReference type="Proteomes" id="UP000235786">
    <property type="component" value="Unassembled WGS sequence"/>
</dbReference>
<dbReference type="InterPro" id="IPR010730">
    <property type="entry name" value="HET"/>
</dbReference>
<name>A0A2J6R1Z5_HYAVF</name>
<protein>
    <submittedName>
        <fullName evidence="2">HET-domain-containing protein</fullName>
    </submittedName>
</protein>
<reference evidence="2 3" key="1">
    <citation type="submission" date="2016-04" db="EMBL/GenBank/DDBJ databases">
        <title>A degradative enzymes factory behind the ericoid mycorrhizal symbiosis.</title>
        <authorList>
            <consortium name="DOE Joint Genome Institute"/>
            <person name="Martino E."/>
            <person name="Morin E."/>
            <person name="Grelet G."/>
            <person name="Kuo A."/>
            <person name="Kohler A."/>
            <person name="Daghino S."/>
            <person name="Barry K."/>
            <person name="Choi C."/>
            <person name="Cichocki N."/>
            <person name="Clum A."/>
            <person name="Copeland A."/>
            <person name="Hainaut M."/>
            <person name="Haridas S."/>
            <person name="Labutti K."/>
            <person name="Lindquist E."/>
            <person name="Lipzen A."/>
            <person name="Khouja H.-R."/>
            <person name="Murat C."/>
            <person name="Ohm R."/>
            <person name="Olson A."/>
            <person name="Spatafora J."/>
            <person name="Veneault-Fourrey C."/>
            <person name="Henrissat B."/>
            <person name="Grigoriev I."/>
            <person name="Martin F."/>
            <person name="Perotto S."/>
        </authorList>
    </citation>
    <scope>NUCLEOTIDE SEQUENCE [LARGE SCALE GENOMIC DNA]</scope>
    <source>
        <strain evidence="2 3">F</strain>
    </source>
</reference>
<evidence type="ECO:0000259" key="1">
    <source>
        <dbReference type="Pfam" id="PF06985"/>
    </source>
</evidence>
<accession>A0A2J6R1Z5</accession>
<evidence type="ECO:0000313" key="3">
    <source>
        <dbReference type="Proteomes" id="UP000235786"/>
    </source>
</evidence>
<dbReference type="PANTHER" id="PTHR33112">
    <property type="entry name" value="DOMAIN PROTEIN, PUTATIVE-RELATED"/>
    <property type="match status" value="1"/>
</dbReference>
<sequence length="778" mass="88309">MSSNSSRFSFSRLFRRASRQQNAAHSPSQPALLEAVPFRTAYTIPHKLCEVCRQFSKSYEAFRASRGLAPTEFKVGDYAQFRHHRSVDVLVKSASRGCHLCSLITSKVVQQIEATKSGKTVKKRSIYKWPPQIHSIFPVSGPVNEPPIAFPDYITLSVATWDLIQYGSMHQLSIHLPLEIPNLVTPFLEVHAFPAEGGRNNSCTDAPEPAGQDLMAQFVCSTASEASFRLSRVWLADCLSNHPRCTKGLHCAPQNYLPTRLLDTNPDERDPRRLRLCLGSNLESTEPYLTLSHCWGTTPTKKLTSDNIDGLKSGFNFEELPLTFQHAVLIARELGIRYIWIDSLCIIQDSVWDWEVESVTMGRVYSHSLCTISALHSSNSESGCFTTRDPQTARPCRILGDETAGLYVHTFSSKMAEWRSSGDEASTGNLHKRAWVVQERLLSPRTLHYGSQEISWECLTCDKSEAWPQGIQWDWKDNRVYRRPKEMFSSVLEFKDKSKLVSYHGIPVGPENLEVSELQKQDSTREKFTAPTYIFQLTYGTIIKMYTSCSLTFPKDRLTAISGIIQLIEESSGLTPVVGLWKELLLPNILWYSQTSSPRPEFTPADELPPSWSWASVSGPVEFVYPNLHVGGEESILFIQMWVSYNLKWKAILQEVSPTFLHLKAPLRLIRWGENSGTEAYQYNHQARSRNDMWISDFPLDESTSNFHALLIAHGTTQNNVEGGRMDVGLVLEPIGRDNNGKWRRVGLFQQHYWDRDEYPIFASPEKEPLELSHVLIL</sequence>
<dbReference type="EMBL" id="KZ613958">
    <property type="protein sequence ID" value="PMD32535.1"/>
    <property type="molecule type" value="Genomic_DNA"/>
</dbReference>
<evidence type="ECO:0000313" key="2">
    <source>
        <dbReference type="EMBL" id="PMD32535.1"/>
    </source>
</evidence>
<organism evidence="2 3">
    <name type="scientific">Hyaloscypha variabilis (strain UAMH 11265 / GT02V1 / F)</name>
    <name type="common">Meliniomyces variabilis</name>
    <dbReference type="NCBI Taxonomy" id="1149755"/>
    <lineage>
        <taxon>Eukaryota</taxon>
        <taxon>Fungi</taxon>
        <taxon>Dikarya</taxon>
        <taxon>Ascomycota</taxon>
        <taxon>Pezizomycotina</taxon>
        <taxon>Leotiomycetes</taxon>
        <taxon>Helotiales</taxon>
        <taxon>Hyaloscyphaceae</taxon>
        <taxon>Hyaloscypha</taxon>
        <taxon>Hyaloscypha variabilis</taxon>
    </lineage>
</organism>